<dbReference type="SUPFAM" id="SSF54001">
    <property type="entry name" value="Cysteine proteinases"/>
    <property type="match status" value="1"/>
</dbReference>
<evidence type="ECO:0000313" key="2">
    <source>
        <dbReference type="EMBL" id="HHJ63301.1"/>
    </source>
</evidence>
<evidence type="ECO:0000259" key="1">
    <source>
        <dbReference type="SMART" id="SM00460"/>
    </source>
</evidence>
<feature type="domain" description="Transglutaminase-like" evidence="1">
    <location>
        <begin position="192"/>
        <end position="266"/>
    </location>
</feature>
<reference evidence="2" key="1">
    <citation type="journal article" date="2020" name="mSystems">
        <title>Genome- and Community-Level Interaction Insights into Carbon Utilization and Element Cycling Functions of Hydrothermarchaeota in Hydrothermal Sediment.</title>
        <authorList>
            <person name="Zhou Z."/>
            <person name="Liu Y."/>
            <person name="Xu W."/>
            <person name="Pan J."/>
            <person name="Luo Z.H."/>
            <person name="Li M."/>
        </authorList>
    </citation>
    <scope>NUCLEOTIDE SEQUENCE [LARGE SCALE GENOMIC DNA]</scope>
    <source>
        <strain evidence="2">HyVt-501</strain>
    </source>
</reference>
<dbReference type="Gene3D" id="3.10.620.30">
    <property type="match status" value="1"/>
</dbReference>
<dbReference type="InterPro" id="IPR002931">
    <property type="entry name" value="Transglutaminase-like"/>
</dbReference>
<gene>
    <name evidence="2" type="ORF">ENJ61_00175</name>
</gene>
<dbReference type="Proteomes" id="UP000885792">
    <property type="component" value="Unassembled WGS sequence"/>
</dbReference>
<dbReference type="InterPro" id="IPR038765">
    <property type="entry name" value="Papain-like_cys_pep_sf"/>
</dbReference>
<proteinExistence type="predicted"/>
<dbReference type="Pfam" id="PF01841">
    <property type="entry name" value="Transglut_core"/>
    <property type="match status" value="1"/>
</dbReference>
<comment type="caution">
    <text evidence="2">The sequence shown here is derived from an EMBL/GenBank/DDBJ whole genome shotgun (WGS) entry which is preliminary data.</text>
</comment>
<dbReference type="SMART" id="SM00460">
    <property type="entry name" value="TGc"/>
    <property type="match status" value="1"/>
</dbReference>
<protein>
    <submittedName>
        <fullName evidence="2">Transglutaminase family protein</fullName>
    </submittedName>
</protein>
<organism evidence="2">
    <name type="scientific">Aquifex aeolicus</name>
    <dbReference type="NCBI Taxonomy" id="63363"/>
    <lineage>
        <taxon>Bacteria</taxon>
        <taxon>Pseudomonadati</taxon>
        <taxon>Aquificota</taxon>
        <taxon>Aquificia</taxon>
        <taxon>Aquificales</taxon>
        <taxon>Aquificaceae</taxon>
        <taxon>Aquifex</taxon>
    </lineage>
</organism>
<name>A0A7C5QDE4_AQUAO</name>
<accession>A0A7C5QDE4</accession>
<sequence>MNRREFLRGLSAGSLLVLSGLSFARVKEEEVAFSYEVTLPYRKDVKLWLPLPADTDYQRLVSLSFEGSYRRAGTYRDPVFGAPTLYAEFSGNVGDKRIFVKMRVRFRPRRVSLIEGSHPIPSDVRKFLEPSEHIPTTGKVAEIAGRITEGKRTPIYKAWAIYEWVVESTYRDPKVKGCGPGDVNSMLEILERGGKIGGKCADHSSIFVALCRAAGIPAREIFGLRVLPAKLSETLSIKKGAKDLTKAQHCRAEFWAGEWIPVDPADVTKIRLKEKLKPGHPRLEFAKRYLFGNWDHHWIAYNWARDFVLEPRQNFVPLNFFGYPYAEVEGEPLNWLEPDSFVYRIRKLS</sequence>
<dbReference type="AlphaFoldDB" id="A0A7C5QDE4"/>
<dbReference type="EMBL" id="DRNB01000007">
    <property type="protein sequence ID" value="HHJ63301.1"/>
    <property type="molecule type" value="Genomic_DNA"/>
</dbReference>
<dbReference type="PANTHER" id="PTHR38339">
    <property type="entry name" value="TRANSGLUTAMINASE DOMAIN PROTEIN"/>
    <property type="match status" value="1"/>
</dbReference>
<dbReference type="PANTHER" id="PTHR38339:SF1">
    <property type="entry name" value="TRANSGLUTAMINASE-LIKE DOMAIN-CONTAINING PROTEIN"/>
    <property type="match status" value="1"/>
</dbReference>